<dbReference type="AlphaFoldDB" id="A0AAV3XGL1"/>
<sequence>MDLINYFKELFGIIWQNSVFHWAALILLGVAVWGEYNAVKRYRRYQSGKSRLMMEAIAYLNEKLDGKVSGIKKLQSDETTGENWSSLLDWFGEHLVGDFSADDKYAAEVHRGRFLLLQYPAFLTRPVPRSQWRFVPSILVAIGVLGTFYGIQQGLQNIGLGDLNNTGELLPSIRQLLEGMKTAFSTSLMGLGSSSIFTIVLAWGEQERQKQRDSLRSQLDKIATLQTPGQMFARINPDSSREAAVAITSAAETMQTGFAQMVEAQRELNPRQIGIQVGMAMTPVFQHIRQELATLRQIKADWGQEIINNMIQGLRTEVIEPVVGRLDQSAQLTTDASLAVRELKTELGSISQSLAESILTIQNFQQDTLVQLQEFASNLQQILGQFQTDTQGVLQQMATEIRAGVAESIEGMKAQRTAFQESAQDASATFRGIQENLQAALQTQAEQEQKMLAGLQERMMNILNASHTAFQTQSSTIQAVGSEASQLMNQARENLVTSLQNVDGMLQNTRVTVQQELEQFRINYQASLQQFFTEQNNLLESSLGKQRQGLAQVVVTLQQVFREESEKRKLLAAQVDQNMEKIQETVVNVSNFANSVGLNSSERLAQLQVLAKLTGKEVLRVETTYQNMVKQLNEEGKRMQSTYENMVGQLDRSLQLVQEQVKTVENSYQNMVEQFNQALEVGNHQLIDYLEKANQSQTNFFTQSDSEMANVCSSLQETSNGLMQVAHYLVAAADNLGTKNGNIK</sequence>
<evidence type="ECO:0000256" key="1">
    <source>
        <dbReference type="SAM" id="Coils"/>
    </source>
</evidence>
<comment type="caution">
    <text evidence="3">The sequence shown here is derived from an EMBL/GenBank/DDBJ whole genome shotgun (WGS) entry which is preliminary data.</text>
</comment>
<dbReference type="EMBL" id="BLAY01000076">
    <property type="protein sequence ID" value="GET39866.1"/>
    <property type="molecule type" value="Genomic_DNA"/>
</dbReference>
<keyword evidence="2" id="KW-1133">Transmembrane helix</keyword>
<evidence type="ECO:0000313" key="4">
    <source>
        <dbReference type="Proteomes" id="UP001050975"/>
    </source>
</evidence>
<protein>
    <recommendedName>
        <fullName evidence="5">MotA/TolQ/ExbB proton channel domain-containing protein</fullName>
    </recommendedName>
</protein>
<keyword evidence="4" id="KW-1185">Reference proteome</keyword>
<evidence type="ECO:0000256" key="2">
    <source>
        <dbReference type="SAM" id="Phobius"/>
    </source>
</evidence>
<feature type="transmembrane region" description="Helical" evidence="2">
    <location>
        <begin position="134"/>
        <end position="151"/>
    </location>
</feature>
<dbReference type="RefSeq" id="WP_226585508.1">
    <property type="nucleotide sequence ID" value="NZ_BLAY01000076.1"/>
</dbReference>
<accession>A0AAV3XGL1</accession>
<gene>
    <name evidence="3" type="ORF">MiSe_46380</name>
</gene>
<feature type="coiled-coil region" evidence="1">
    <location>
        <begin position="438"/>
        <end position="465"/>
    </location>
</feature>
<keyword evidence="1" id="KW-0175">Coiled coil</keyword>
<organism evidence="3 4">
    <name type="scientific">Microseira wollei NIES-4236</name>
    <dbReference type="NCBI Taxonomy" id="2530354"/>
    <lineage>
        <taxon>Bacteria</taxon>
        <taxon>Bacillati</taxon>
        <taxon>Cyanobacteriota</taxon>
        <taxon>Cyanophyceae</taxon>
        <taxon>Oscillatoriophycideae</taxon>
        <taxon>Aerosakkonematales</taxon>
        <taxon>Aerosakkonemataceae</taxon>
        <taxon>Microseira</taxon>
    </lineage>
</organism>
<dbReference type="Proteomes" id="UP001050975">
    <property type="component" value="Unassembled WGS sequence"/>
</dbReference>
<keyword evidence="2" id="KW-0812">Transmembrane</keyword>
<evidence type="ECO:0008006" key="5">
    <source>
        <dbReference type="Google" id="ProtNLM"/>
    </source>
</evidence>
<evidence type="ECO:0000313" key="3">
    <source>
        <dbReference type="EMBL" id="GET39866.1"/>
    </source>
</evidence>
<feature type="transmembrane region" description="Helical" evidence="2">
    <location>
        <begin position="20"/>
        <end position="39"/>
    </location>
</feature>
<proteinExistence type="predicted"/>
<reference evidence="3" key="1">
    <citation type="submission" date="2019-10" db="EMBL/GenBank/DDBJ databases">
        <title>Draft genome sequece of Microseira wollei NIES-4236.</title>
        <authorList>
            <person name="Yamaguchi H."/>
            <person name="Suzuki S."/>
            <person name="Kawachi M."/>
        </authorList>
    </citation>
    <scope>NUCLEOTIDE SEQUENCE</scope>
    <source>
        <strain evidence="3">NIES-4236</strain>
    </source>
</reference>
<keyword evidence="2" id="KW-0472">Membrane</keyword>
<name>A0AAV3XGL1_9CYAN</name>